<proteinExistence type="inferred from homology"/>
<dbReference type="InterPro" id="IPR014284">
    <property type="entry name" value="RNA_pol_sigma-70_dom"/>
</dbReference>
<evidence type="ECO:0000256" key="1">
    <source>
        <dbReference type="ARBA" id="ARBA00010641"/>
    </source>
</evidence>
<evidence type="ECO:0000259" key="6">
    <source>
        <dbReference type="Pfam" id="PF04542"/>
    </source>
</evidence>
<dbReference type="PANTHER" id="PTHR43133">
    <property type="entry name" value="RNA POLYMERASE ECF-TYPE SIGMA FACTO"/>
    <property type="match status" value="1"/>
</dbReference>
<dbReference type="RefSeq" id="WP_184995076.1">
    <property type="nucleotide sequence ID" value="NZ_BOMK01000041.1"/>
</dbReference>
<keyword evidence="4" id="KW-0238">DNA-binding</keyword>
<keyword evidence="5" id="KW-0804">Transcription</keyword>
<evidence type="ECO:0000313" key="7">
    <source>
        <dbReference type="EMBL" id="MBB4763818.1"/>
    </source>
</evidence>
<dbReference type="GO" id="GO:0006352">
    <property type="term" value="P:DNA-templated transcription initiation"/>
    <property type="evidence" value="ECO:0007669"/>
    <property type="project" value="InterPro"/>
</dbReference>
<dbReference type="InterPro" id="IPR007627">
    <property type="entry name" value="RNA_pol_sigma70_r2"/>
</dbReference>
<dbReference type="AlphaFoldDB" id="A0A7W7HZY8"/>
<sequence length="215" mass="23587">MSVTVGESTLCLVRAAAGGDERAWAALIDRYGPLVMAVIRRFTISRADAADVNQTVWLRLVEHLDRIREPEALPGWIVQTTRNECLRVLRAGHRTWLFDPLDGAAETLVSTAAPEPGELDERLLAEERRQALRDAYAELPPRCRELVGLLLVDPPLSYEQIGERLGVPIGSIGPTRGRCVHRLRTCPALVAFIGAAGQSDSHVRKEARRDAAAVG</sequence>
<dbReference type="Proteomes" id="UP000578112">
    <property type="component" value="Unassembled WGS sequence"/>
</dbReference>
<keyword evidence="2" id="KW-0805">Transcription regulation</keyword>
<dbReference type="GO" id="GO:0016987">
    <property type="term" value="F:sigma factor activity"/>
    <property type="evidence" value="ECO:0007669"/>
    <property type="project" value="UniProtKB-KW"/>
</dbReference>
<evidence type="ECO:0000256" key="2">
    <source>
        <dbReference type="ARBA" id="ARBA00023015"/>
    </source>
</evidence>
<dbReference type="Pfam" id="PF04542">
    <property type="entry name" value="Sigma70_r2"/>
    <property type="match status" value="1"/>
</dbReference>
<dbReference type="NCBIfam" id="TIGR02937">
    <property type="entry name" value="sigma70-ECF"/>
    <property type="match status" value="1"/>
</dbReference>
<dbReference type="InterPro" id="IPR013325">
    <property type="entry name" value="RNA_pol_sigma_r2"/>
</dbReference>
<comment type="similarity">
    <text evidence="1">Belongs to the sigma-70 factor family. ECF subfamily.</text>
</comment>
<comment type="caution">
    <text evidence="7">The sequence shown here is derived from an EMBL/GenBank/DDBJ whole genome shotgun (WGS) entry which is preliminary data.</text>
</comment>
<evidence type="ECO:0000256" key="5">
    <source>
        <dbReference type="ARBA" id="ARBA00023163"/>
    </source>
</evidence>
<dbReference type="GO" id="GO:0003677">
    <property type="term" value="F:DNA binding"/>
    <property type="evidence" value="ECO:0007669"/>
    <property type="project" value="UniProtKB-KW"/>
</dbReference>
<dbReference type="SUPFAM" id="SSF88659">
    <property type="entry name" value="Sigma3 and sigma4 domains of RNA polymerase sigma factors"/>
    <property type="match status" value="1"/>
</dbReference>
<gene>
    <name evidence="7" type="ORF">BJ971_004374</name>
</gene>
<feature type="domain" description="RNA polymerase sigma-70 region 2" evidence="6">
    <location>
        <begin position="27"/>
        <end position="94"/>
    </location>
</feature>
<evidence type="ECO:0000256" key="3">
    <source>
        <dbReference type="ARBA" id="ARBA00023082"/>
    </source>
</evidence>
<dbReference type="Gene3D" id="1.10.1740.10">
    <property type="match status" value="1"/>
</dbReference>
<accession>A0A7W7HZY8</accession>
<evidence type="ECO:0000256" key="4">
    <source>
        <dbReference type="ARBA" id="ARBA00023125"/>
    </source>
</evidence>
<reference evidence="7 8" key="1">
    <citation type="submission" date="2020-08" db="EMBL/GenBank/DDBJ databases">
        <title>Sequencing the genomes of 1000 actinobacteria strains.</title>
        <authorList>
            <person name="Klenk H.-P."/>
        </authorList>
    </citation>
    <scope>NUCLEOTIDE SEQUENCE [LARGE SCALE GENOMIC DNA]</scope>
    <source>
        <strain evidence="7 8">DSM 43149</strain>
    </source>
</reference>
<dbReference type="InterPro" id="IPR039425">
    <property type="entry name" value="RNA_pol_sigma-70-like"/>
</dbReference>
<dbReference type="InterPro" id="IPR013324">
    <property type="entry name" value="RNA_pol_sigma_r3/r4-like"/>
</dbReference>
<protein>
    <submittedName>
        <fullName evidence="7">RNA polymerase sigma factor (Sigma-70 family)</fullName>
    </submittedName>
</protein>
<dbReference type="PANTHER" id="PTHR43133:SF8">
    <property type="entry name" value="RNA POLYMERASE SIGMA FACTOR HI_1459-RELATED"/>
    <property type="match status" value="1"/>
</dbReference>
<dbReference type="Gene3D" id="1.10.10.10">
    <property type="entry name" value="Winged helix-like DNA-binding domain superfamily/Winged helix DNA-binding domain"/>
    <property type="match status" value="1"/>
</dbReference>
<organism evidence="7 8">
    <name type="scientific">Actinoplanes digitatis</name>
    <dbReference type="NCBI Taxonomy" id="1868"/>
    <lineage>
        <taxon>Bacteria</taxon>
        <taxon>Bacillati</taxon>
        <taxon>Actinomycetota</taxon>
        <taxon>Actinomycetes</taxon>
        <taxon>Micromonosporales</taxon>
        <taxon>Micromonosporaceae</taxon>
        <taxon>Actinoplanes</taxon>
    </lineage>
</organism>
<dbReference type="SUPFAM" id="SSF88946">
    <property type="entry name" value="Sigma2 domain of RNA polymerase sigma factors"/>
    <property type="match status" value="1"/>
</dbReference>
<dbReference type="InterPro" id="IPR036388">
    <property type="entry name" value="WH-like_DNA-bd_sf"/>
</dbReference>
<dbReference type="EMBL" id="JACHNH010000001">
    <property type="protein sequence ID" value="MBB4763818.1"/>
    <property type="molecule type" value="Genomic_DNA"/>
</dbReference>
<keyword evidence="3" id="KW-0731">Sigma factor</keyword>
<evidence type="ECO:0000313" key="8">
    <source>
        <dbReference type="Proteomes" id="UP000578112"/>
    </source>
</evidence>
<name>A0A7W7HZY8_9ACTN</name>
<keyword evidence="8" id="KW-1185">Reference proteome</keyword>